<dbReference type="Gene3D" id="2.40.128.270">
    <property type="match status" value="1"/>
</dbReference>
<name>A0A1X7HXQ8_9SPHI</name>
<dbReference type="AlphaFoldDB" id="A0A1X7HXQ8"/>
<dbReference type="OrthoDB" id="880459at2"/>
<sequence length="320" mass="36664">MKKTIQTIMVFCMVLLTASLSAQSNVFKMQIKENKGECTGVGKMSCYLVKYHNSKDWEFFYAPIANFDYQEGTRYRVLVKRTKLENVPADAPSYKYEVVRILNQKPMNRIADRKGKGNVEVITMVVKEDKVDCTGVGPMKCLQVKYKESDDWQYFYSGITNFKHEEGYRYTLKVKRIERTHVPADASKYEYQLIKILKKEKVPVNSAQTFLGKHRWKLIQLNGKTVNNSRAYIEFDTKMNRVHGNGGCNGFGGAYKMSADKVTFSQIASTEMACPDLNMESELHAILNTPGLRYDIAEQTFNLYKDNKLVAMFGMAPKEG</sequence>
<dbReference type="PANTHER" id="PTHR35535">
    <property type="entry name" value="HEAT SHOCK PROTEIN HSLJ"/>
    <property type="match status" value="1"/>
</dbReference>
<keyword evidence="2" id="KW-1185">Reference proteome</keyword>
<accession>A0A1X7HXQ8</accession>
<reference evidence="1 2" key="1">
    <citation type="submission" date="2017-04" db="EMBL/GenBank/DDBJ databases">
        <authorList>
            <person name="Afonso C.L."/>
            <person name="Miller P.J."/>
            <person name="Scott M.A."/>
            <person name="Spackman E."/>
            <person name="Goraichik I."/>
            <person name="Dimitrov K.M."/>
            <person name="Suarez D.L."/>
            <person name="Swayne D.E."/>
        </authorList>
    </citation>
    <scope>NUCLEOTIDE SEQUENCE [LARGE SCALE GENOMIC DNA]</scope>
    <source>
        <strain evidence="1 2">DSM 22418</strain>
    </source>
</reference>
<proteinExistence type="predicted"/>
<dbReference type="InterPro" id="IPR005184">
    <property type="entry name" value="DUF306_Meta_HslJ"/>
</dbReference>
<dbReference type="InterPro" id="IPR025485">
    <property type="entry name" value="DUF4377"/>
</dbReference>
<dbReference type="InterPro" id="IPR038670">
    <property type="entry name" value="HslJ-like_sf"/>
</dbReference>
<dbReference type="Pfam" id="PF03724">
    <property type="entry name" value="META"/>
    <property type="match status" value="1"/>
</dbReference>
<protein>
    <submittedName>
        <fullName evidence="1">META domain-containing protein</fullName>
    </submittedName>
</protein>
<dbReference type="RefSeq" id="WP_085471114.1">
    <property type="nucleotide sequence ID" value="NZ_CP038029.1"/>
</dbReference>
<dbReference type="EMBL" id="FXAU01000001">
    <property type="protein sequence ID" value="SMG06219.1"/>
    <property type="molecule type" value="Genomic_DNA"/>
</dbReference>
<dbReference type="STRING" id="561061.SAMN05660862_0132"/>
<gene>
    <name evidence="1" type="ORF">SAMN05660862_0132</name>
</gene>
<organism evidence="1 2">
    <name type="scientific">Sphingobacterium psychroaquaticum</name>
    <dbReference type="NCBI Taxonomy" id="561061"/>
    <lineage>
        <taxon>Bacteria</taxon>
        <taxon>Pseudomonadati</taxon>
        <taxon>Bacteroidota</taxon>
        <taxon>Sphingobacteriia</taxon>
        <taxon>Sphingobacteriales</taxon>
        <taxon>Sphingobacteriaceae</taxon>
        <taxon>Sphingobacterium</taxon>
    </lineage>
</organism>
<dbReference type="InterPro" id="IPR053147">
    <property type="entry name" value="Hsp_HslJ-like"/>
</dbReference>
<dbReference type="Pfam" id="PF14302">
    <property type="entry name" value="DUF4377"/>
    <property type="match status" value="2"/>
</dbReference>
<dbReference type="PANTHER" id="PTHR35535:SF1">
    <property type="entry name" value="HEAT SHOCK PROTEIN HSLJ"/>
    <property type="match status" value="1"/>
</dbReference>
<evidence type="ECO:0000313" key="2">
    <source>
        <dbReference type="Proteomes" id="UP000192980"/>
    </source>
</evidence>
<evidence type="ECO:0000313" key="1">
    <source>
        <dbReference type="EMBL" id="SMG06219.1"/>
    </source>
</evidence>
<dbReference type="Proteomes" id="UP000192980">
    <property type="component" value="Unassembled WGS sequence"/>
</dbReference>